<comment type="caution">
    <text evidence="1">The sequence shown here is derived from an EMBL/GenBank/DDBJ whole genome shotgun (WGS) entry which is preliminary data.</text>
</comment>
<dbReference type="Proteomes" id="UP000315471">
    <property type="component" value="Unassembled WGS sequence"/>
</dbReference>
<gene>
    <name evidence="1" type="ORF">Q31b_34820</name>
</gene>
<evidence type="ECO:0000313" key="1">
    <source>
        <dbReference type="EMBL" id="TWU40137.1"/>
    </source>
</evidence>
<accession>A0A5C6DW34</accession>
<keyword evidence="2" id="KW-1185">Reference proteome</keyword>
<dbReference type="AlphaFoldDB" id="A0A5C6DW34"/>
<evidence type="ECO:0000313" key="2">
    <source>
        <dbReference type="Proteomes" id="UP000315471"/>
    </source>
</evidence>
<dbReference type="EMBL" id="SJPY01000005">
    <property type="protein sequence ID" value="TWU40137.1"/>
    <property type="molecule type" value="Genomic_DNA"/>
</dbReference>
<proteinExistence type="predicted"/>
<sequence length="39" mass="4217">MNRKDLVAKIAKHFHSCAEGAKEGEGVERLRGFGSGKVC</sequence>
<protein>
    <submittedName>
        <fullName evidence="1">Uncharacterized protein</fullName>
    </submittedName>
</protein>
<reference evidence="1 2" key="1">
    <citation type="submission" date="2019-02" db="EMBL/GenBank/DDBJ databases">
        <title>Deep-cultivation of Planctomycetes and their phenomic and genomic characterization uncovers novel biology.</title>
        <authorList>
            <person name="Wiegand S."/>
            <person name="Jogler M."/>
            <person name="Boedeker C."/>
            <person name="Pinto D."/>
            <person name="Vollmers J."/>
            <person name="Rivas-Marin E."/>
            <person name="Kohn T."/>
            <person name="Peeters S.H."/>
            <person name="Heuer A."/>
            <person name="Rast P."/>
            <person name="Oberbeckmann S."/>
            <person name="Bunk B."/>
            <person name="Jeske O."/>
            <person name="Meyerdierks A."/>
            <person name="Storesund J.E."/>
            <person name="Kallscheuer N."/>
            <person name="Luecker S."/>
            <person name="Lage O.M."/>
            <person name="Pohl T."/>
            <person name="Merkel B.J."/>
            <person name="Hornburger P."/>
            <person name="Mueller R.-W."/>
            <person name="Bruemmer F."/>
            <person name="Labrenz M."/>
            <person name="Spormann A.M."/>
            <person name="Op Den Camp H."/>
            <person name="Overmann J."/>
            <person name="Amann R."/>
            <person name="Jetten M.S.M."/>
            <person name="Mascher T."/>
            <person name="Medema M.H."/>
            <person name="Devos D.P."/>
            <person name="Kaster A.-K."/>
            <person name="Ovreas L."/>
            <person name="Rohde M."/>
            <person name="Galperin M.Y."/>
            <person name="Jogler C."/>
        </authorList>
    </citation>
    <scope>NUCLEOTIDE SEQUENCE [LARGE SCALE GENOMIC DNA]</scope>
    <source>
        <strain evidence="1 2">Q31b</strain>
    </source>
</reference>
<organism evidence="1 2">
    <name type="scientific">Novipirellula aureliae</name>
    <dbReference type="NCBI Taxonomy" id="2527966"/>
    <lineage>
        <taxon>Bacteria</taxon>
        <taxon>Pseudomonadati</taxon>
        <taxon>Planctomycetota</taxon>
        <taxon>Planctomycetia</taxon>
        <taxon>Pirellulales</taxon>
        <taxon>Pirellulaceae</taxon>
        <taxon>Novipirellula</taxon>
    </lineage>
</organism>
<name>A0A5C6DW34_9BACT</name>